<reference evidence="2" key="2">
    <citation type="journal article" date="2015" name="Fish Shellfish Immunol.">
        <title>Early steps in the European eel (Anguilla anguilla)-Vibrio vulnificus interaction in the gills: Role of the RtxA13 toxin.</title>
        <authorList>
            <person name="Callol A."/>
            <person name="Pajuelo D."/>
            <person name="Ebbesson L."/>
            <person name="Teles M."/>
            <person name="MacKenzie S."/>
            <person name="Amaro C."/>
        </authorList>
    </citation>
    <scope>NUCLEOTIDE SEQUENCE</scope>
</reference>
<dbReference type="AlphaFoldDB" id="A0A0E9SVB9"/>
<evidence type="ECO:0000313" key="2">
    <source>
        <dbReference type="EMBL" id="JAH45212.1"/>
    </source>
</evidence>
<name>A0A0E9SVB9_ANGAN</name>
<sequence length="27" mass="2871">MLSCTVSFLSPHSQGPVPRSRITELAG</sequence>
<dbReference type="EMBL" id="GBXM01063365">
    <property type="protein sequence ID" value="JAH45212.1"/>
    <property type="molecule type" value="Transcribed_RNA"/>
</dbReference>
<reference evidence="2" key="1">
    <citation type="submission" date="2014-11" db="EMBL/GenBank/DDBJ databases">
        <authorList>
            <person name="Amaro Gonzalez C."/>
        </authorList>
    </citation>
    <scope>NUCLEOTIDE SEQUENCE</scope>
</reference>
<evidence type="ECO:0000256" key="1">
    <source>
        <dbReference type="SAM" id="MobiDB-lite"/>
    </source>
</evidence>
<feature type="region of interest" description="Disordered" evidence="1">
    <location>
        <begin position="1"/>
        <end position="27"/>
    </location>
</feature>
<proteinExistence type="predicted"/>
<organism evidence="2">
    <name type="scientific">Anguilla anguilla</name>
    <name type="common">European freshwater eel</name>
    <name type="synonym">Muraena anguilla</name>
    <dbReference type="NCBI Taxonomy" id="7936"/>
    <lineage>
        <taxon>Eukaryota</taxon>
        <taxon>Metazoa</taxon>
        <taxon>Chordata</taxon>
        <taxon>Craniata</taxon>
        <taxon>Vertebrata</taxon>
        <taxon>Euteleostomi</taxon>
        <taxon>Actinopterygii</taxon>
        <taxon>Neopterygii</taxon>
        <taxon>Teleostei</taxon>
        <taxon>Anguilliformes</taxon>
        <taxon>Anguillidae</taxon>
        <taxon>Anguilla</taxon>
    </lineage>
</organism>
<accession>A0A0E9SVB9</accession>
<feature type="compositionally biased region" description="Polar residues" evidence="1">
    <location>
        <begin position="1"/>
        <end position="13"/>
    </location>
</feature>
<protein>
    <submittedName>
        <fullName evidence="2">Uncharacterized protein</fullName>
    </submittedName>
</protein>